<evidence type="ECO:0000256" key="3">
    <source>
        <dbReference type="ARBA" id="ARBA00022692"/>
    </source>
</evidence>
<evidence type="ECO:0000256" key="6">
    <source>
        <dbReference type="SAM" id="Phobius"/>
    </source>
</evidence>
<reference evidence="8" key="1">
    <citation type="journal article" date="2010" name="Environ. Microbiol.">
        <title>The genome of Syntrophomonas wolfei: new insights into syntrophic metabolism and biohydrogen production.</title>
        <authorList>
            <person name="Sieber J.R."/>
            <person name="Sims D.R."/>
            <person name="Han C."/>
            <person name="Kim E."/>
            <person name="Lykidis A."/>
            <person name="Lapidus A.L."/>
            <person name="McDonnald E."/>
            <person name="Rohlin L."/>
            <person name="Culley D.E."/>
            <person name="Gunsalus R."/>
            <person name="McInerney M.J."/>
        </authorList>
    </citation>
    <scope>NUCLEOTIDE SEQUENCE [LARGE SCALE GENOMIC DNA]</scope>
    <source>
        <strain evidence="8">DSM 2245B / Goettingen</strain>
    </source>
</reference>
<dbReference type="InterPro" id="IPR047623">
    <property type="entry name" value="SatP"/>
</dbReference>
<gene>
    <name evidence="7" type="ordered locus">Swol_0383</name>
</gene>
<dbReference type="NCBIfam" id="NF038013">
    <property type="entry name" value="AceTr_1"/>
    <property type="match status" value="1"/>
</dbReference>
<protein>
    <submittedName>
        <fullName evidence="7">GPR1/FUN34/YaaH family protein</fullName>
    </submittedName>
</protein>
<evidence type="ECO:0000256" key="5">
    <source>
        <dbReference type="ARBA" id="ARBA00023136"/>
    </source>
</evidence>
<feature type="transmembrane region" description="Helical" evidence="6">
    <location>
        <begin position="73"/>
        <end position="94"/>
    </location>
</feature>
<dbReference type="HOGENOM" id="CLU_051062_3_2_9"/>
<evidence type="ECO:0000313" key="8">
    <source>
        <dbReference type="Proteomes" id="UP000001968"/>
    </source>
</evidence>
<evidence type="ECO:0000256" key="2">
    <source>
        <dbReference type="ARBA" id="ARBA00005587"/>
    </source>
</evidence>
<dbReference type="PANTHER" id="PTHR30178">
    <property type="entry name" value="INNER MEMBRANE PROTEIN YAAH"/>
    <property type="match status" value="1"/>
</dbReference>
<evidence type="ECO:0000256" key="4">
    <source>
        <dbReference type="ARBA" id="ARBA00022989"/>
    </source>
</evidence>
<dbReference type="AlphaFoldDB" id="Q0AZY3"/>
<evidence type="ECO:0000256" key="1">
    <source>
        <dbReference type="ARBA" id="ARBA00004141"/>
    </source>
</evidence>
<feature type="transmembrane region" description="Helical" evidence="6">
    <location>
        <begin position="16"/>
        <end position="35"/>
    </location>
</feature>
<feature type="transmembrane region" description="Helical" evidence="6">
    <location>
        <begin position="47"/>
        <end position="67"/>
    </location>
</feature>
<keyword evidence="5 6" id="KW-0472">Membrane</keyword>
<proteinExistence type="inferred from homology"/>
<dbReference type="KEGG" id="swo:Swol_0383"/>
<accession>Q0AZY3</accession>
<dbReference type="EMBL" id="CP000448">
    <property type="protein sequence ID" value="ABI67721.1"/>
    <property type="molecule type" value="Genomic_DNA"/>
</dbReference>
<feature type="transmembrane region" description="Helical" evidence="6">
    <location>
        <begin position="138"/>
        <end position="156"/>
    </location>
</feature>
<dbReference type="OrthoDB" id="9787939at2"/>
<dbReference type="Proteomes" id="UP000001968">
    <property type="component" value="Chromosome"/>
</dbReference>
<name>Q0AZY3_SYNWW</name>
<dbReference type="PANTHER" id="PTHR30178:SF3">
    <property type="entry name" value="SUCCINATE-ACETATE_PROTON SYMPORTER SATP"/>
    <property type="match status" value="1"/>
</dbReference>
<dbReference type="RefSeq" id="WP_011639829.1">
    <property type="nucleotide sequence ID" value="NC_008346.1"/>
</dbReference>
<keyword evidence="4 6" id="KW-1133">Transmembrane helix</keyword>
<comment type="subcellular location">
    <subcellularLocation>
        <location evidence="1">Membrane</location>
        <topology evidence="1">Multi-pass membrane protein</topology>
    </subcellularLocation>
</comment>
<organism evidence="7 8">
    <name type="scientific">Syntrophomonas wolfei subsp. wolfei (strain DSM 2245B / Goettingen)</name>
    <dbReference type="NCBI Taxonomy" id="335541"/>
    <lineage>
        <taxon>Bacteria</taxon>
        <taxon>Bacillati</taxon>
        <taxon>Bacillota</taxon>
        <taxon>Clostridia</taxon>
        <taxon>Eubacteriales</taxon>
        <taxon>Syntrophomonadaceae</taxon>
        <taxon>Syntrophomonas</taxon>
    </lineage>
</organism>
<evidence type="ECO:0000313" key="7">
    <source>
        <dbReference type="EMBL" id="ABI67721.1"/>
    </source>
</evidence>
<keyword evidence="3 6" id="KW-0812">Transmembrane</keyword>
<dbReference type="eggNOG" id="COG1584">
    <property type="taxonomic scope" value="Bacteria"/>
</dbReference>
<dbReference type="InterPro" id="IPR000791">
    <property type="entry name" value="Gpr1/Fun34/SatP-like"/>
</dbReference>
<sequence>MSNSNEMHVSGHIQELVANPSPLGLLGLAMVTLVASSQKLGITTGTAFIIPWAIFLGATAQFVAGLMDYKHNNTFGATAFCGYGFFWFGVAMTWMMANGTIGMSAGITPDIHQLGFAFLGYFIFTVYMTVGAAGANKVLFIIFFLIDLLFLGLFMNTLGLGGEAWHELAAYSEMGIAIMSFYGSAATVLNSHYGFTVLPVGAPFGSLARKAAQLKK</sequence>
<comment type="similarity">
    <text evidence="2">Belongs to the acetate uptake transporter (AceTr) (TC 2.A.96) family.</text>
</comment>
<dbReference type="GO" id="GO:0016020">
    <property type="term" value="C:membrane"/>
    <property type="evidence" value="ECO:0007669"/>
    <property type="project" value="UniProtKB-SubCell"/>
</dbReference>
<dbReference type="Pfam" id="PF01184">
    <property type="entry name" value="Gpr1_Fun34_YaaH"/>
    <property type="match status" value="1"/>
</dbReference>
<keyword evidence="8" id="KW-1185">Reference proteome</keyword>
<feature type="transmembrane region" description="Helical" evidence="6">
    <location>
        <begin position="114"/>
        <end position="132"/>
    </location>
</feature>